<protein>
    <submittedName>
        <fullName evidence="5">Polyprenyl synthetase family protein</fullName>
    </submittedName>
</protein>
<dbReference type="Proteomes" id="UP000285596">
    <property type="component" value="Unassembled WGS sequence"/>
</dbReference>
<name>A0A423V7E5_STRGL</name>
<dbReference type="GO" id="GO:0004659">
    <property type="term" value="F:prenyltransferase activity"/>
    <property type="evidence" value="ECO:0007669"/>
    <property type="project" value="InterPro"/>
</dbReference>
<evidence type="ECO:0000256" key="1">
    <source>
        <dbReference type="ARBA" id="ARBA00022723"/>
    </source>
</evidence>
<dbReference type="Gene3D" id="1.10.600.10">
    <property type="entry name" value="Farnesyl Diphosphate Synthase"/>
    <property type="match status" value="1"/>
</dbReference>
<dbReference type="InterPro" id="IPR033749">
    <property type="entry name" value="Polyprenyl_synt_CS"/>
</dbReference>
<dbReference type="PANTHER" id="PTHR12001">
    <property type="entry name" value="GERANYLGERANYL PYROPHOSPHATE SYNTHASE"/>
    <property type="match status" value="1"/>
</dbReference>
<proteinExistence type="inferred from homology"/>
<dbReference type="CDD" id="cd00685">
    <property type="entry name" value="Trans_IPPS_HT"/>
    <property type="match status" value="1"/>
</dbReference>
<dbReference type="EMBL" id="QWFA01000001">
    <property type="protein sequence ID" value="ROV70516.1"/>
    <property type="molecule type" value="Genomic_DNA"/>
</dbReference>
<evidence type="ECO:0000313" key="5">
    <source>
        <dbReference type="EMBL" id="ROV70516.1"/>
    </source>
</evidence>
<dbReference type="PROSITE" id="PS00723">
    <property type="entry name" value="POLYPRENYL_SYNTHASE_1"/>
    <property type="match status" value="1"/>
</dbReference>
<reference evidence="5 6" key="1">
    <citation type="submission" date="2018-08" db="EMBL/GenBank/DDBJ databases">
        <title>Streptomyces globisporus 1912-4Crt, whole genome shotgun sequence.</title>
        <authorList>
            <person name="Matselyukh B."/>
        </authorList>
    </citation>
    <scope>NUCLEOTIDE SEQUENCE [LARGE SCALE GENOMIC DNA]</scope>
    <source>
        <strain evidence="5 6">1912-4Crt</strain>
    </source>
</reference>
<keyword evidence="1" id="KW-0479">Metal-binding</keyword>
<dbReference type="AlphaFoldDB" id="A0A423V7E5"/>
<dbReference type="GO" id="GO:0008299">
    <property type="term" value="P:isoprenoid biosynthetic process"/>
    <property type="evidence" value="ECO:0007669"/>
    <property type="project" value="InterPro"/>
</dbReference>
<dbReference type="SUPFAM" id="SSF48576">
    <property type="entry name" value="Terpenoid synthases"/>
    <property type="match status" value="1"/>
</dbReference>
<keyword evidence="3" id="KW-0808">Transferase</keyword>
<comment type="caution">
    <text evidence="5">The sequence shown here is derived from an EMBL/GenBank/DDBJ whole genome shotgun (WGS) entry which is preliminary data.</text>
</comment>
<dbReference type="Pfam" id="PF00348">
    <property type="entry name" value="polyprenyl_synt"/>
    <property type="match status" value="1"/>
</dbReference>
<dbReference type="GO" id="GO:0046872">
    <property type="term" value="F:metal ion binding"/>
    <property type="evidence" value="ECO:0007669"/>
    <property type="project" value="UniProtKB-KW"/>
</dbReference>
<evidence type="ECO:0000256" key="4">
    <source>
        <dbReference type="SAM" id="MobiDB-lite"/>
    </source>
</evidence>
<keyword evidence="2" id="KW-0460">Magnesium</keyword>
<evidence type="ECO:0000313" key="6">
    <source>
        <dbReference type="Proteomes" id="UP000285596"/>
    </source>
</evidence>
<dbReference type="SFLD" id="SFLDS00005">
    <property type="entry name" value="Isoprenoid_Synthase_Type_I"/>
    <property type="match status" value="1"/>
</dbReference>
<evidence type="ECO:0000256" key="3">
    <source>
        <dbReference type="RuleBase" id="RU004466"/>
    </source>
</evidence>
<evidence type="ECO:0000256" key="2">
    <source>
        <dbReference type="ARBA" id="ARBA00022842"/>
    </source>
</evidence>
<sequence length="412" mass="43444">MGTSRRDSPSLPDVLVGWGSFMCSSISDASRARPTALPGQRRRYVPAGPAMMDPWRNPARRRPGQKGAWFRVELTIGGLTVGAVDEVLRSAGDACEGQLRRWVGSLQGPAAEVAAYQFGWSGEGARQGGKYVRAALTLACARAVGGVDRRAVPAAAAVEMVHNLSLLYDDVLDGDTVRRHRAAAWQIFGPSSAARSADAMMLTAFDVLSEADGPDGPVAREASAALVDVLIQLAVGESLDLVFEGRTEVTLAECLEMVSGKTASLFACACRLGALYGGADPAVCAQWAEFGHDLGMAFQLVDDLLGIWGDPAVTGKPVFNDLSNRKMSVPVVAALASATPAGDELARLYAQPGGDTAGLARLVEEAGGRAWTSDRAAQHATAARERLTRLTAVPEALHDLEALCTVVIRRVH</sequence>
<dbReference type="InterPro" id="IPR000092">
    <property type="entry name" value="Polyprenyl_synt"/>
</dbReference>
<dbReference type="InterPro" id="IPR008949">
    <property type="entry name" value="Isoprenoid_synthase_dom_sf"/>
</dbReference>
<dbReference type="PANTHER" id="PTHR12001:SF86">
    <property type="entry name" value="GERANYLGERANYL DIPHOSPHATE SYNTHASE"/>
    <property type="match status" value="1"/>
</dbReference>
<comment type="similarity">
    <text evidence="3">Belongs to the FPP/GGPP synthase family.</text>
</comment>
<organism evidence="5 6">
    <name type="scientific">Streptomyces globisporus</name>
    <dbReference type="NCBI Taxonomy" id="1908"/>
    <lineage>
        <taxon>Bacteria</taxon>
        <taxon>Bacillati</taxon>
        <taxon>Actinomycetota</taxon>
        <taxon>Actinomycetes</taxon>
        <taxon>Kitasatosporales</taxon>
        <taxon>Streptomycetaceae</taxon>
        <taxon>Streptomyces</taxon>
    </lineage>
</organism>
<dbReference type="SFLD" id="SFLDG01017">
    <property type="entry name" value="Polyprenyl_Transferase_Like"/>
    <property type="match status" value="1"/>
</dbReference>
<gene>
    <name evidence="5" type="ORF">D3105_00335</name>
</gene>
<feature type="region of interest" description="Disordered" evidence="4">
    <location>
        <begin position="32"/>
        <end position="62"/>
    </location>
</feature>
<dbReference type="PROSITE" id="PS00444">
    <property type="entry name" value="POLYPRENYL_SYNTHASE_2"/>
    <property type="match status" value="1"/>
</dbReference>
<accession>A0A423V7E5</accession>